<keyword evidence="13 18" id="KW-0472">Membrane</keyword>
<evidence type="ECO:0000256" key="16">
    <source>
        <dbReference type="ARBA" id="ARBA00060720"/>
    </source>
</evidence>
<dbReference type="EMBL" id="CP076750">
    <property type="protein sequence ID" value="QWW23525.1"/>
    <property type="molecule type" value="Genomic_DNA"/>
</dbReference>
<feature type="domain" description="Isopropylmalate dehydrogenase-like" evidence="19">
    <location>
        <begin position="670"/>
        <end position="1019"/>
    </location>
</feature>
<dbReference type="EC" id="1.1.1.87" evidence="17"/>
<dbReference type="InterPro" id="IPR045225">
    <property type="entry name" value="Uracil/uridine/allantoin_perm"/>
</dbReference>
<dbReference type="GO" id="GO:0000287">
    <property type="term" value="F:magnesium ion binding"/>
    <property type="evidence" value="ECO:0007669"/>
    <property type="project" value="InterPro"/>
</dbReference>
<keyword evidence="6" id="KW-0028">Amino-acid biosynthesis</keyword>
<feature type="transmembrane region" description="Helical" evidence="18">
    <location>
        <begin position="521"/>
        <end position="539"/>
    </location>
</feature>
<dbReference type="AlphaFoldDB" id="A0A8F2W1C8"/>
<keyword evidence="10 18" id="KW-1133">Transmembrane helix</keyword>
<dbReference type="GO" id="GO:0047046">
    <property type="term" value="F:homoisocitrate dehydrogenase activity"/>
    <property type="evidence" value="ECO:0007669"/>
    <property type="project" value="UniProtKB-EC"/>
</dbReference>
<dbReference type="FunFam" id="1.10.4160.10:FF:000001">
    <property type="entry name" value="Uracil permease, putative"/>
    <property type="match status" value="1"/>
</dbReference>
<dbReference type="Gene3D" id="1.10.4160.10">
    <property type="entry name" value="Hydantoin permease"/>
    <property type="match status" value="1"/>
</dbReference>
<dbReference type="Pfam" id="PF02133">
    <property type="entry name" value="Transp_cyt_pur"/>
    <property type="match status" value="1"/>
</dbReference>
<gene>
    <name evidence="20" type="ORF">CA7LBN_002326</name>
</gene>
<keyword evidence="11" id="KW-0560">Oxidoreductase</keyword>
<protein>
    <recommendedName>
        <fullName evidence="17">homoisocitrate dehydrogenase</fullName>
        <ecNumber evidence="17">1.1.1.87</ecNumber>
    </recommendedName>
</protein>
<comment type="pathway">
    <text evidence="16">Amino-acid biosynthesis; L-lysine biosynthesis via AAA pathway; L-alpha-aminoadipate from 2-oxoglutarate: step 4/5.</text>
</comment>
<evidence type="ECO:0000256" key="7">
    <source>
        <dbReference type="ARBA" id="ARBA00022692"/>
    </source>
</evidence>
<evidence type="ECO:0000256" key="9">
    <source>
        <dbReference type="ARBA" id="ARBA00022842"/>
    </source>
</evidence>
<comment type="similarity">
    <text evidence="4">Belongs to the purine-cytosine permease (2.A.39) family.</text>
</comment>
<evidence type="ECO:0000256" key="17">
    <source>
        <dbReference type="ARBA" id="ARBA00066666"/>
    </source>
</evidence>
<feature type="transmembrane region" description="Helical" evidence="18">
    <location>
        <begin position="358"/>
        <end position="378"/>
    </location>
</feature>
<dbReference type="InterPro" id="IPR012681">
    <property type="entry name" value="NCS1"/>
</dbReference>
<dbReference type="SUPFAM" id="SSF53659">
    <property type="entry name" value="Isocitrate/Isopropylmalate dehydrogenase-like"/>
    <property type="match status" value="1"/>
</dbReference>
<dbReference type="PANTHER" id="PTHR30618">
    <property type="entry name" value="NCS1 FAMILY PURINE/PYRIMIDINE TRANSPORTER"/>
    <property type="match status" value="1"/>
</dbReference>
<dbReference type="InterPro" id="IPR001248">
    <property type="entry name" value="Pur-cyt_permease"/>
</dbReference>
<evidence type="ECO:0000256" key="18">
    <source>
        <dbReference type="SAM" id="Phobius"/>
    </source>
</evidence>
<keyword evidence="8" id="KW-0479">Metal-binding</keyword>
<dbReference type="NCBIfam" id="TIGR00800">
    <property type="entry name" value="ncs1"/>
    <property type="match status" value="1"/>
</dbReference>
<dbReference type="FunFam" id="3.40.718.10:FF:000012">
    <property type="entry name" value="Homoisocitrate dehydrogenase, mitochondrial"/>
    <property type="match status" value="1"/>
</dbReference>
<dbReference type="GO" id="GO:0009085">
    <property type="term" value="P:lysine biosynthetic process"/>
    <property type="evidence" value="ECO:0007669"/>
    <property type="project" value="UniProtKB-KW"/>
</dbReference>
<keyword evidence="5" id="KW-0597">Phosphoprotein</keyword>
<evidence type="ECO:0000313" key="20">
    <source>
        <dbReference type="EMBL" id="QWW23525.1"/>
    </source>
</evidence>
<keyword evidence="12" id="KW-0520">NAD</keyword>
<evidence type="ECO:0000256" key="10">
    <source>
        <dbReference type="ARBA" id="ARBA00022989"/>
    </source>
</evidence>
<keyword evidence="9" id="KW-0460">Magnesium</keyword>
<dbReference type="SMART" id="SM01329">
    <property type="entry name" value="Iso_dh"/>
    <property type="match status" value="1"/>
</dbReference>
<feature type="transmembrane region" description="Helical" evidence="18">
    <location>
        <begin position="428"/>
        <end position="448"/>
    </location>
</feature>
<evidence type="ECO:0000259" key="19">
    <source>
        <dbReference type="SMART" id="SM01329"/>
    </source>
</evidence>
<dbReference type="Pfam" id="PF00180">
    <property type="entry name" value="Iso_dh"/>
    <property type="match status" value="1"/>
</dbReference>
<evidence type="ECO:0000256" key="3">
    <source>
        <dbReference type="ARBA" id="ARBA00007769"/>
    </source>
</evidence>
<dbReference type="PROSITE" id="PS00470">
    <property type="entry name" value="IDH_IMDH"/>
    <property type="match status" value="1"/>
</dbReference>
<comment type="catalytic activity">
    <reaction evidence="15">
        <text>(2R,3S)-homoisocitrate + NAD(+) = 2-oxoadipate + CO2 + NADH</text>
        <dbReference type="Rhea" id="RHEA:11900"/>
        <dbReference type="ChEBI" id="CHEBI:15404"/>
        <dbReference type="ChEBI" id="CHEBI:16526"/>
        <dbReference type="ChEBI" id="CHEBI:57499"/>
        <dbReference type="ChEBI" id="CHEBI:57540"/>
        <dbReference type="ChEBI" id="CHEBI:57945"/>
        <dbReference type="EC" id="1.1.1.87"/>
    </reaction>
</comment>
<comment type="cofactor">
    <cofactor evidence="1">
        <name>Mg(2+)</name>
        <dbReference type="ChEBI" id="CHEBI:18420"/>
    </cofactor>
</comment>
<dbReference type="Gene3D" id="3.40.718.10">
    <property type="entry name" value="Isopropylmalate Dehydrogenase"/>
    <property type="match status" value="1"/>
</dbReference>
<feature type="transmembrane region" description="Helical" evidence="18">
    <location>
        <begin position="106"/>
        <end position="125"/>
    </location>
</feature>
<evidence type="ECO:0000256" key="15">
    <source>
        <dbReference type="ARBA" id="ARBA00052540"/>
    </source>
</evidence>
<feature type="transmembrane region" description="Helical" evidence="18">
    <location>
        <begin position="399"/>
        <end position="416"/>
    </location>
</feature>
<proteinExistence type="inferred from homology"/>
<dbReference type="GO" id="GO:0005886">
    <property type="term" value="C:plasma membrane"/>
    <property type="evidence" value="ECO:0007669"/>
    <property type="project" value="TreeGrafter"/>
</dbReference>
<evidence type="ECO:0000256" key="13">
    <source>
        <dbReference type="ARBA" id="ARBA00023136"/>
    </source>
</evidence>
<evidence type="ECO:0000256" key="6">
    <source>
        <dbReference type="ARBA" id="ARBA00022605"/>
    </source>
</evidence>
<evidence type="ECO:0000256" key="2">
    <source>
        <dbReference type="ARBA" id="ARBA00004141"/>
    </source>
</evidence>
<evidence type="ECO:0000256" key="8">
    <source>
        <dbReference type="ARBA" id="ARBA00022723"/>
    </source>
</evidence>
<feature type="transmembrane region" description="Helical" evidence="18">
    <location>
        <begin position="231"/>
        <end position="247"/>
    </location>
</feature>
<evidence type="ECO:0000256" key="5">
    <source>
        <dbReference type="ARBA" id="ARBA00022553"/>
    </source>
</evidence>
<organism evidence="20">
    <name type="scientific">Candidozyma auris</name>
    <name type="common">Yeast</name>
    <name type="synonym">Candida auris</name>
    <dbReference type="NCBI Taxonomy" id="498019"/>
    <lineage>
        <taxon>Eukaryota</taxon>
        <taxon>Fungi</taxon>
        <taxon>Dikarya</taxon>
        <taxon>Ascomycota</taxon>
        <taxon>Saccharomycotina</taxon>
        <taxon>Pichiomycetes</taxon>
        <taxon>Metschnikowiaceae</taxon>
        <taxon>Candidozyma</taxon>
    </lineage>
</organism>
<evidence type="ECO:0000256" key="1">
    <source>
        <dbReference type="ARBA" id="ARBA00001946"/>
    </source>
</evidence>
<comment type="similarity">
    <text evidence="3">Belongs to the isocitrate and isopropylmalate dehydrogenases family.</text>
</comment>
<feature type="transmembrane region" description="Helical" evidence="18">
    <location>
        <begin position="200"/>
        <end position="219"/>
    </location>
</feature>
<evidence type="ECO:0000256" key="4">
    <source>
        <dbReference type="ARBA" id="ARBA00008974"/>
    </source>
</evidence>
<dbReference type="InterPro" id="IPR024084">
    <property type="entry name" value="IsoPropMal-DH-like_dom"/>
</dbReference>
<dbReference type="Proteomes" id="UP000825438">
    <property type="component" value="Chromosome II"/>
</dbReference>
<feature type="transmembrane region" description="Helical" evidence="18">
    <location>
        <begin position="267"/>
        <end position="286"/>
    </location>
</feature>
<dbReference type="InterPro" id="IPR019818">
    <property type="entry name" value="IsoCit/isopropylmalate_DH_CS"/>
</dbReference>
<comment type="subcellular location">
    <subcellularLocation>
        <location evidence="2">Membrane</location>
        <topology evidence="2">Multi-pass membrane protein</topology>
    </subcellularLocation>
</comment>
<dbReference type="GO" id="GO:0015205">
    <property type="term" value="F:nucleobase transmembrane transporter activity"/>
    <property type="evidence" value="ECO:0007669"/>
    <property type="project" value="TreeGrafter"/>
</dbReference>
<sequence>MSKTTPSTSIVEVLDNTSIEYEQNDKEEKSWWKKVVDYLEVDNPGGLTNTQRFLFNHDLRPVEAARRQWSWYNYAFFWIADSFNINTWMIASTGVQQGMTWWQTWLSVWVGYFLCGIFVSISARIGVVNHISFPIGVRASFGIFFAAWPVINRVVMSCVWYSVQSMVAAPCMGLMLRSIFGQHLDETMPNGINNPNLTTFQFLSFFLFWLFQLPFLWFPPHKIRHLFTAKAYIVPVAGVAFLVWTLVKAHGAGPVIRKKSTLGSHDLAWTFVESTMNALANFATLITNAPDFSRFADKPSFSMKYVVQTVSIPLCFSITSLIGILVSSASESLYGEPTWNPLDVLGHFLDNYSAGNRAGVFLLGFAFAIAQLGTNISANSLSFGTDVTSLLPNYLTIRRGSYLCAILALVVQPWNLTSSSSNFTTYLSAYSVFLSSIVGVICCDYYYVRRGYLKLTHLYSLFAPEDKTQPSYYRYNKIGLNPRALIAYLCGILPNIVGFVGQVKGQDSVPIGAIEVYRLNFFMGFFSSGIVYALLCYFWPVNGVPEVRPFEKKWFEEFQDVENFEEELQGHIVHEGVEQVGSYSTAVTKKDIVCPSSDSLNAATGETDNSPVLVSKLYVHDLGPGSGHKERRLKISTPILKPQLNLPQISMLSRSVRHFSSSSASLKKLKIGLIPGDGIGREVIPAGQAVLEKLPKSLDLQFDFVTLDAGYELFQRTGTALPEKTVEVLKSECDGALFGAVSSPSVKVAGYSSPIVALRKKMGLYANVRPVKSVTSSDKPVDMVIVRENTEDLYVKEERTYNAEDGSRVAEAIKRISENATSKIATMAYEIALSRQKIRETSNLSSLHSKPSVTVTHKSNVLSASDGLFREVCKNVWESNKDKFGSVEYKEQIVDSMVYRMFREPEVFDVVVAPNLYGDILSDGAAALVGSLGVVPSANVGDNFAIGEPCHGSAPDIEGKGISNPIATIRSTALMLEFMGYQEAAAKIYEAVDANLVEGKVKTPDLGGNSTTQQVIDDIVGRF</sequence>
<keyword evidence="14" id="KW-0457">Lysine biosynthesis</keyword>
<dbReference type="PANTHER" id="PTHR30618:SF2">
    <property type="entry name" value="ALLANTOIN PERMEASE-RELATED"/>
    <property type="match status" value="1"/>
</dbReference>
<evidence type="ECO:0000256" key="12">
    <source>
        <dbReference type="ARBA" id="ARBA00023027"/>
    </source>
</evidence>
<name>A0A8F2W1C8_CANAR</name>
<accession>A0A8F2W1C8</accession>
<reference evidence="20" key="1">
    <citation type="submission" date="2021-06" db="EMBL/GenBank/DDBJ databases">
        <title>Candida auris outbreak in lebanese hospital.</title>
        <authorList>
            <person name="Finianos M."/>
        </authorList>
    </citation>
    <scope>NUCLEOTIDE SEQUENCE</scope>
    <source>
        <strain evidence="20">CA7LBN</strain>
    </source>
</reference>
<evidence type="ECO:0000256" key="11">
    <source>
        <dbReference type="ARBA" id="ARBA00023002"/>
    </source>
</evidence>
<evidence type="ECO:0000256" key="14">
    <source>
        <dbReference type="ARBA" id="ARBA00023154"/>
    </source>
</evidence>
<dbReference type="CDD" id="cd11482">
    <property type="entry name" value="SLC-NCS1sbd_NRT1-like"/>
    <property type="match status" value="1"/>
</dbReference>
<keyword evidence="7 18" id="KW-0812">Transmembrane</keyword>
<dbReference type="GO" id="GO:0051287">
    <property type="term" value="F:NAD binding"/>
    <property type="evidence" value="ECO:0007669"/>
    <property type="project" value="InterPro"/>
</dbReference>
<feature type="transmembrane region" description="Helical" evidence="18">
    <location>
        <begin position="306"/>
        <end position="326"/>
    </location>
</feature>